<proteinExistence type="predicted"/>
<sequence>MSDTKQPHSRRRGPAKTMLSRQRIVDTTIEIMRREGLRKATMRRVAQELDTGAASLYVYVRNTGELHAAVIDELLGTIDDPGTGTWQQQLVELVTDYRDVLMRDHGLARSALVIRPNGPHLLALFDRMMTLLIEGGVEPVSAAWGADMLLLHATATAAEHAAPEDGDADAGDLPDDVHHALTVAVQTADSTSTPALAEHADAVMAGTPAQRWAWTLNTLIAGIAAGERPPIP</sequence>
<evidence type="ECO:0000256" key="1">
    <source>
        <dbReference type="ARBA" id="ARBA00023015"/>
    </source>
</evidence>
<dbReference type="InterPro" id="IPR036271">
    <property type="entry name" value="Tet_transcr_reg_TetR-rel_C_sf"/>
</dbReference>
<evidence type="ECO:0000256" key="3">
    <source>
        <dbReference type="ARBA" id="ARBA00023163"/>
    </source>
</evidence>
<feature type="domain" description="HTH tetR-type" evidence="5">
    <location>
        <begin position="18"/>
        <end position="78"/>
    </location>
</feature>
<keyword evidence="1" id="KW-0805">Transcription regulation</keyword>
<accession>A0A846WNR9</accession>
<comment type="caution">
    <text evidence="6">The sequence shown here is derived from an EMBL/GenBank/DDBJ whole genome shotgun (WGS) entry which is preliminary data.</text>
</comment>
<dbReference type="InterPro" id="IPR001647">
    <property type="entry name" value="HTH_TetR"/>
</dbReference>
<dbReference type="InterPro" id="IPR004111">
    <property type="entry name" value="Repressor_TetR_C"/>
</dbReference>
<reference evidence="6 7" key="1">
    <citation type="submission" date="2020-04" db="EMBL/GenBank/DDBJ databases">
        <title>MicrobeNet Type strains.</title>
        <authorList>
            <person name="Nicholson A.C."/>
        </authorList>
    </citation>
    <scope>NUCLEOTIDE SEQUENCE [LARGE SCALE GENOMIC DNA]</scope>
    <source>
        <strain evidence="6 7">ATCC BAA-14</strain>
    </source>
</reference>
<evidence type="ECO:0000313" key="7">
    <source>
        <dbReference type="Proteomes" id="UP000563898"/>
    </source>
</evidence>
<dbReference type="InterPro" id="IPR050109">
    <property type="entry name" value="HTH-type_TetR-like_transc_reg"/>
</dbReference>
<dbReference type="GO" id="GO:0000976">
    <property type="term" value="F:transcription cis-regulatory region binding"/>
    <property type="evidence" value="ECO:0007669"/>
    <property type="project" value="TreeGrafter"/>
</dbReference>
<evidence type="ECO:0000256" key="4">
    <source>
        <dbReference type="PROSITE-ProRule" id="PRU00335"/>
    </source>
</evidence>
<feature type="DNA-binding region" description="H-T-H motif" evidence="4">
    <location>
        <begin position="41"/>
        <end position="60"/>
    </location>
</feature>
<gene>
    <name evidence="6" type="ORF">HGA05_15825</name>
</gene>
<dbReference type="Gene3D" id="1.10.357.10">
    <property type="entry name" value="Tetracycline Repressor, domain 2"/>
    <property type="match status" value="1"/>
</dbReference>
<dbReference type="PANTHER" id="PTHR30055">
    <property type="entry name" value="HTH-TYPE TRANSCRIPTIONAL REGULATOR RUTR"/>
    <property type="match status" value="1"/>
</dbReference>
<dbReference type="GO" id="GO:0045892">
    <property type="term" value="P:negative regulation of DNA-templated transcription"/>
    <property type="evidence" value="ECO:0007669"/>
    <property type="project" value="InterPro"/>
</dbReference>
<dbReference type="EMBL" id="JAAXPC010000008">
    <property type="protein sequence ID" value="NKY03039.1"/>
    <property type="molecule type" value="Genomic_DNA"/>
</dbReference>
<keyword evidence="3" id="KW-0804">Transcription</keyword>
<keyword evidence="2 4" id="KW-0238">DNA-binding</keyword>
<dbReference type="PROSITE" id="PS50977">
    <property type="entry name" value="HTH_TETR_2"/>
    <property type="match status" value="1"/>
</dbReference>
<evidence type="ECO:0000256" key="2">
    <source>
        <dbReference type="ARBA" id="ARBA00023125"/>
    </source>
</evidence>
<evidence type="ECO:0000313" key="6">
    <source>
        <dbReference type="EMBL" id="NKY03039.1"/>
    </source>
</evidence>
<evidence type="ECO:0000259" key="5">
    <source>
        <dbReference type="PROSITE" id="PS50977"/>
    </source>
</evidence>
<dbReference type="Pfam" id="PF02909">
    <property type="entry name" value="TetR_C_1"/>
    <property type="match status" value="1"/>
</dbReference>
<dbReference type="PANTHER" id="PTHR30055:SF151">
    <property type="entry name" value="TRANSCRIPTIONAL REGULATORY PROTEIN"/>
    <property type="match status" value="1"/>
</dbReference>
<dbReference type="SUPFAM" id="SSF46689">
    <property type="entry name" value="Homeodomain-like"/>
    <property type="match status" value="1"/>
</dbReference>
<dbReference type="SUPFAM" id="SSF48498">
    <property type="entry name" value="Tetracyclin repressor-like, C-terminal domain"/>
    <property type="match status" value="1"/>
</dbReference>
<dbReference type="Proteomes" id="UP000563898">
    <property type="component" value="Unassembled WGS sequence"/>
</dbReference>
<dbReference type="RefSeq" id="WP_006368804.1">
    <property type="nucleotide sequence ID" value="NZ_CP116236.1"/>
</dbReference>
<dbReference type="InterPro" id="IPR009057">
    <property type="entry name" value="Homeodomain-like_sf"/>
</dbReference>
<name>A0A846WNR9_9ACTN</name>
<protein>
    <submittedName>
        <fullName evidence="6">TetR/AcrR family transcriptional regulator</fullName>
    </submittedName>
</protein>
<organism evidence="6 7">
    <name type="scientific">Gordonia polyisoprenivorans</name>
    <dbReference type="NCBI Taxonomy" id="84595"/>
    <lineage>
        <taxon>Bacteria</taxon>
        <taxon>Bacillati</taxon>
        <taxon>Actinomycetota</taxon>
        <taxon>Actinomycetes</taxon>
        <taxon>Mycobacteriales</taxon>
        <taxon>Gordoniaceae</taxon>
        <taxon>Gordonia</taxon>
    </lineage>
</organism>
<dbReference type="GO" id="GO:0003700">
    <property type="term" value="F:DNA-binding transcription factor activity"/>
    <property type="evidence" value="ECO:0007669"/>
    <property type="project" value="TreeGrafter"/>
</dbReference>
<dbReference type="AlphaFoldDB" id="A0A846WNR9"/>